<feature type="compositionally biased region" description="Pro residues" evidence="2">
    <location>
        <begin position="356"/>
        <end position="375"/>
    </location>
</feature>
<dbReference type="EMBL" id="LAFY01004169">
    <property type="protein sequence ID" value="KJX94190.1"/>
    <property type="molecule type" value="Genomic_DNA"/>
</dbReference>
<dbReference type="STRING" id="1047168.A0A0F4GDB6"/>
<accession>A0A0F4GDB6</accession>
<feature type="region of interest" description="Disordered" evidence="2">
    <location>
        <begin position="121"/>
        <end position="174"/>
    </location>
</feature>
<feature type="domain" description="14-3-3" evidence="3">
    <location>
        <begin position="239"/>
        <end position="317"/>
    </location>
</feature>
<evidence type="ECO:0000313" key="4">
    <source>
        <dbReference type="EMBL" id="KJX94190.1"/>
    </source>
</evidence>
<feature type="compositionally biased region" description="Low complexity" evidence="2">
    <location>
        <begin position="124"/>
        <end position="138"/>
    </location>
</feature>
<protein>
    <recommendedName>
        <fullName evidence="3">14-3-3 domain-containing protein</fullName>
    </recommendedName>
</protein>
<feature type="region of interest" description="Disordered" evidence="2">
    <location>
        <begin position="832"/>
        <end position="879"/>
    </location>
</feature>
<keyword evidence="5" id="KW-1185">Reference proteome</keyword>
<sequence length="879" mass="94482">MAVSLIEEKILGRLAKLVEPSNPFLSASLYQVLGLSILLSRKLYRARKLRKLDGTRDTKSLQLYHHIIWLAREGLSVTEVYILPNCHDGEHGRELKVMAAKLRASLYHVFCLFHNHPPISQINSRSPKSGDSPPSSGRTAKSARSTRRGAQEASPMNGKDSSDGRRRPKASLRDAIPSMVSEASYITNPYASGQTPPPGLFTSADARRTPTRPPGLAPIDISPTHAAASYLLPPLNFVPMAREHFEAAQGFADRLLPSTHALRLSITLEHSAFLWDCAKEHERARALSRRAIKEVYSSSDGLDDDEFADASALVQALGAIVKRGSNESTPVRPENQPVSTRPPSTARVQRKAVPRTLPPLPAIPQSPPQQRPPRPTIDRTIPVSPPSSKRNGSRTSTRSPQQFPQHPSNRTLDRLSTVPEVGESTDDGARSIHHPTFSPPTSQQGTISPPTSRQPTVSPPKSRPNSRASRREREKERRSSTASASDKATKRKIVERAEQDLERRQSQSTATSGRGRHKSDSPEQSRHSSNRSGKAPQSDLDRPRRSSRNNSGSGSSGSRRDRDGSGANGEGGSQPHSRQVTPTEGLDSFPLPPNAPSSRTSPRSSSTVKETKRARKKKKSRKGSAAGSTQSREGSEARTSGTRPGSEALGSKKPSPQPSAKEEYFTPPPQRPTASSARHASSPSEPRISPPPHPHHNPPPNSSPRQPQPTTPPRTTTIPRKPLSQSTPSKRTTPPPPPPTRTSSNDPPVRHSSSSATTHPSDRRDAILRALQILSAKVSRSLGAADSNGTTRPAQGTSGGPSSATRGGNGSLGVYKGSLTLAADRAARLEAQKNGGGWGGGTLAAGKWTKEGEDGMSETSNKSRVYNNAVHGESSGSNG</sequence>
<comment type="similarity">
    <text evidence="1">Belongs to the 14-3-3 family.</text>
</comment>
<dbReference type="Pfam" id="PF00244">
    <property type="entry name" value="14-3-3"/>
    <property type="match status" value="1"/>
</dbReference>
<dbReference type="InterPro" id="IPR023410">
    <property type="entry name" value="14-3-3_domain"/>
</dbReference>
<feature type="compositionally biased region" description="Basic and acidic residues" evidence="2">
    <location>
        <begin position="492"/>
        <end position="505"/>
    </location>
</feature>
<organism evidence="4 5">
    <name type="scientific">Zymoseptoria brevis</name>
    <dbReference type="NCBI Taxonomy" id="1047168"/>
    <lineage>
        <taxon>Eukaryota</taxon>
        <taxon>Fungi</taxon>
        <taxon>Dikarya</taxon>
        <taxon>Ascomycota</taxon>
        <taxon>Pezizomycotina</taxon>
        <taxon>Dothideomycetes</taxon>
        <taxon>Dothideomycetidae</taxon>
        <taxon>Mycosphaerellales</taxon>
        <taxon>Mycosphaerellaceae</taxon>
        <taxon>Zymoseptoria</taxon>
    </lineage>
</organism>
<evidence type="ECO:0000256" key="2">
    <source>
        <dbReference type="SAM" id="MobiDB-lite"/>
    </source>
</evidence>
<feature type="compositionally biased region" description="Polar residues" evidence="2">
    <location>
        <begin position="386"/>
        <end position="410"/>
    </location>
</feature>
<evidence type="ECO:0000256" key="1">
    <source>
        <dbReference type="ARBA" id="ARBA00006141"/>
    </source>
</evidence>
<feature type="compositionally biased region" description="Basic residues" evidence="2">
    <location>
        <begin position="612"/>
        <end position="622"/>
    </location>
</feature>
<feature type="compositionally biased region" description="Low complexity" evidence="2">
    <location>
        <begin position="596"/>
        <end position="607"/>
    </location>
</feature>
<evidence type="ECO:0000259" key="3">
    <source>
        <dbReference type="Pfam" id="PF00244"/>
    </source>
</evidence>
<dbReference type="Gene3D" id="1.20.190.20">
    <property type="entry name" value="14-3-3 domain"/>
    <property type="match status" value="1"/>
</dbReference>
<feature type="compositionally biased region" description="Basic and acidic residues" evidence="2">
    <location>
        <begin position="469"/>
        <end position="479"/>
    </location>
</feature>
<feature type="compositionally biased region" description="Polar residues" evidence="2">
    <location>
        <begin position="629"/>
        <end position="643"/>
    </location>
</feature>
<dbReference type="OrthoDB" id="5370350at2759"/>
<feature type="compositionally biased region" description="Polar residues" evidence="2">
    <location>
        <begin position="336"/>
        <end position="347"/>
    </location>
</feature>
<evidence type="ECO:0000313" key="5">
    <source>
        <dbReference type="Proteomes" id="UP000033647"/>
    </source>
</evidence>
<feature type="compositionally biased region" description="Polar residues" evidence="2">
    <location>
        <begin position="439"/>
        <end position="456"/>
    </location>
</feature>
<feature type="compositionally biased region" description="Pro residues" evidence="2">
    <location>
        <begin position="688"/>
        <end position="712"/>
    </location>
</feature>
<feature type="compositionally biased region" description="Low complexity" evidence="2">
    <location>
        <begin position="713"/>
        <end position="732"/>
    </location>
</feature>
<dbReference type="SUPFAM" id="SSF48445">
    <property type="entry name" value="14-3-3 protein"/>
    <property type="match status" value="1"/>
</dbReference>
<dbReference type="Proteomes" id="UP000033647">
    <property type="component" value="Unassembled WGS sequence"/>
</dbReference>
<dbReference type="InterPro" id="IPR036815">
    <property type="entry name" value="14-3-3_dom_sf"/>
</dbReference>
<gene>
    <name evidence="4" type="ORF">TI39_contig4210g00003</name>
</gene>
<name>A0A0F4GDB6_9PEZI</name>
<feature type="compositionally biased region" description="Gly residues" evidence="2">
    <location>
        <begin position="834"/>
        <end position="843"/>
    </location>
</feature>
<feature type="compositionally biased region" description="Low complexity" evidence="2">
    <location>
        <begin position="548"/>
        <end position="557"/>
    </location>
</feature>
<proteinExistence type="inferred from homology"/>
<feature type="region of interest" description="Disordered" evidence="2">
    <location>
        <begin position="324"/>
        <end position="815"/>
    </location>
</feature>
<feature type="compositionally biased region" description="Polar residues" evidence="2">
    <location>
        <begin position="787"/>
        <end position="806"/>
    </location>
</feature>
<dbReference type="AlphaFoldDB" id="A0A0F4GDB6"/>
<reference evidence="4 5" key="1">
    <citation type="submission" date="2015-03" db="EMBL/GenBank/DDBJ databases">
        <title>RNA-seq based gene annotation and comparative genomics of four Zymoseptoria species reveal species-specific pathogenicity related genes and transposable element activity.</title>
        <authorList>
            <person name="Grandaubert J."/>
            <person name="Bhattacharyya A."/>
            <person name="Stukenbrock E.H."/>
        </authorList>
    </citation>
    <scope>NUCLEOTIDE SEQUENCE [LARGE SCALE GENOMIC DNA]</scope>
    <source>
        <strain evidence="4 5">Zb18110</strain>
    </source>
</reference>
<feature type="compositionally biased region" description="Polar residues" evidence="2">
    <location>
        <begin position="857"/>
        <end position="866"/>
    </location>
</feature>
<comment type="caution">
    <text evidence="4">The sequence shown here is derived from an EMBL/GenBank/DDBJ whole genome shotgun (WGS) entry which is preliminary data.</text>
</comment>